<keyword evidence="1" id="KW-1133">Transmembrane helix</keyword>
<keyword evidence="3" id="KW-1185">Reference proteome</keyword>
<sequence>MLQSVWNRVRNLNKLFIYVVLLPTGLSILYFGFIASPVYISEASFVVYSPSQRISTTGLGSLLSSLGGSNSASAAETIHAYIESWDALMSLQKTYDLKKIYGNDHIDIFNRFGGILYPYTSMVKLLRYYQSMVTDKLGTTDSITKLEVRAYSAEDARKINAFLLQKSQDIVNQLNENARHKAVYYARQDVKTAEEKLKQATLALAQYRNMHGVFNPAAQSALQLGMVSKLQDQLITQKTQLDAILAHAPDNPQIPVLKSSIKALEGEIKTQENKVTGSGQSLASKDTEYEHLSVNQILAEKLLEAAVTSLEQARLTAQKQELYLETISRPNLPDAPQEPKRVEDVLAVLLVSLMVWGVLSILFAGIREHHAR</sequence>
<dbReference type="Proteomes" id="UP000095008">
    <property type="component" value="Unassembled WGS sequence"/>
</dbReference>
<reference evidence="2" key="1">
    <citation type="journal article" date="2016" name="Int. J. Mol. Sci.">
        <title>Comparative genomics of the extreme acidophile Acidithiobacillus thiooxidans reveals intraspecific divergence and niche adaptation.</title>
        <authorList>
            <person name="Zhang X."/>
            <person name="Feng X."/>
            <person name="Tao J."/>
            <person name="Ma L."/>
            <person name="Xiao Y."/>
            <person name="Liang Y."/>
            <person name="Liu X."/>
            <person name="Yin H."/>
        </authorList>
    </citation>
    <scope>NUCLEOTIDE SEQUENCE [LARGE SCALE GENOMIC DNA]</scope>
    <source>
        <strain evidence="2">DXS-W</strain>
    </source>
</reference>
<organism evidence="2 3">
    <name type="scientific">Acidithiobacillus thiooxidans</name>
    <name type="common">Thiobacillus thiooxidans</name>
    <dbReference type="NCBI Taxonomy" id="930"/>
    <lineage>
        <taxon>Bacteria</taxon>
        <taxon>Pseudomonadati</taxon>
        <taxon>Pseudomonadota</taxon>
        <taxon>Acidithiobacillia</taxon>
        <taxon>Acidithiobacillales</taxon>
        <taxon>Acidithiobacillaceae</taxon>
        <taxon>Acidithiobacillus</taxon>
    </lineage>
</organism>
<proteinExistence type="predicted"/>
<keyword evidence="1" id="KW-0812">Transmembrane</keyword>
<protein>
    <submittedName>
        <fullName evidence="2">Capsule biosynthesis protein</fullName>
    </submittedName>
</protein>
<dbReference type="EMBL" id="LWRY01000012">
    <property type="protein sequence ID" value="OCX75582.1"/>
    <property type="molecule type" value="Genomic_DNA"/>
</dbReference>
<dbReference type="GO" id="GO:0005886">
    <property type="term" value="C:plasma membrane"/>
    <property type="evidence" value="ECO:0007669"/>
    <property type="project" value="TreeGrafter"/>
</dbReference>
<dbReference type="OrthoDB" id="5497849at2"/>
<keyword evidence="1" id="KW-0472">Membrane</keyword>
<accession>A0A1C2IHY5</accession>
<dbReference type="AlphaFoldDB" id="A0A1C2IHY5"/>
<feature type="transmembrane region" description="Helical" evidence="1">
    <location>
        <begin position="15"/>
        <end position="40"/>
    </location>
</feature>
<dbReference type="PANTHER" id="PTHR32309:SF13">
    <property type="entry name" value="FERRIC ENTEROBACTIN TRANSPORT PROTEIN FEPE"/>
    <property type="match status" value="1"/>
</dbReference>
<dbReference type="RefSeq" id="WP_065975250.1">
    <property type="nucleotide sequence ID" value="NZ_LWRY01000012.1"/>
</dbReference>
<dbReference type="InterPro" id="IPR050445">
    <property type="entry name" value="Bact_polysacc_biosynth/exp"/>
</dbReference>
<feature type="transmembrane region" description="Helical" evidence="1">
    <location>
        <begin position="345"/>
        <end position="366"/>
    </location>
</feature>
<comment type="caution">
    <text evidence="2">The sequence shown here is derived from an EMBL/GenBank/DDBJ whole genome shotgun (WGS) entry which is preliminary data.</text>
</comment>
<evidence type="ECO:0000256" key="1">
    <source>
        <dbReference type="SAM" id="Phobius"/>
    </source>
</evidence>
<gene>
    <name evidence="2" type="ORF">A6M23_02205</name>
</gene>
<evidence type="ECO:0000313" key="2">
    <source>
        <dbReference type="EMBL" id="OCX75582.1"/>
    </source>
</evidence>
<dbReference type="GO" id="GO:0004713">
    <property type="term" value="F:protein tyrosine kinase activity"/>
    <property type="evidence" value="ECO:0007669"/>
    <property type="project" value="TreeGrafter"/>
</dbReference>
<evidence type="ECO:0000313" key="3">
    <source>
        <dbReference type="Proteomes" id="UP000095008"/>
    </source>
</evidence>
<name>A0A1C2IHY5_ACITH</name>
<dbReference type="PANTHER" id="PTHR32309">
    <property type="entry name" value="TYROSINE-PROTEIN KINASE"/>
    <property type="match status" value="1"/>
</dbReference>